<dbReference type="InterPro" id="IPR004652">
    <property type="entry name" value="DusB-like"/>
</dbReference>
<comment type="similarity">
    <text evidence="12">Belongs to the dus family.</text>
</comment>
<keyword evidence="17" id="KW-1185">Reference proteome</keyword>
<evidence type="ECO:0000256" key="2">
    <source>
        <dbReference type="ARBA" id="ARBA00002790"/>
    </source>
</evidence>
<evidence type="ECO:0000256" key="10">
    <source>
        <dbReference type="ARBA" id="ARBA00048205"/>
    </source>
</evidence>
<evidence type="ECO:0000256" key="3">
    <source>
        <dbReference type="ARBA" id="ARBA00022555"/>
    </source>
</evidence>
<keyword evidence="7" id="KW-0521">NADP</keyword>
<evidence type="ECO:0000259" key="15">
    <source>
        <dbReference type="Pfam" id="PF01207"/>
    </source>
</evidence>
<dbReference type="InterPro" id="IPR001269">
    <property type="entry name" value="DUS_fam"/>
</dbReference>
<dbReference type="Pfam" id="PF01207">
    <property type="entry name" value="Dus"/>
    <property type="match status" value="1"/>
</dbReference>
<keyword evidence="3" id="KW-0820">tRNA-binding</keyword>
<evidence type="ECO:0000256" key="14">
    <source>
        <dbReference type="PIRSR" id="PIRSR006621-2"/>
    </source>
</evidence>
<feature type="active site" description="Proton donor" evidence="13">
    <location>
        <position position="147"/>
    </location>
</feature>
<dbReference type="GO" id="GO:0000049">
    <property type="term" value="F:tRNA binding"/>
    <property type="evidence" value="ECO:0007669"/>
    <property type="project" value="UniProtKB-KW"/>
</dbReference>
<feature type="binding site" evidence="14">
    <location>
        <position position="216"/>
    </location>
    <ligand>
        <name>FMN</name>
        <dbReference type="ChEBI" id="CHEBI:58210"/>
    </ligand>
</feature>
<dbReference type="InterPro" id="IPR013785">
    <property type="entry name" value="Aldolase_TIM"/>
</dbReference>
<comment type="catalytic activity">
    <reaction evidence="10">
        <text>a 5,6-dihydrouridine in tRNA + NADP(+) = a uridine in tRNA + NADPH + H(+)</text>
        <dbReference type="Rhea" id="RHEA:23624"/>
        <dbReference type="Rhea" id="RHEA-COMP:13339"/>
        <dbReference type="Rhea" id="RHEA-COMP:13887"/>
        <dbReference type="ChEBI" id="CHEBI:15378"/>
        <dbReference type="ChEBI" id="CHEBI:57783"/>
        <dbReference type="ChEBI" id="CHEBI:58349"/>
        <dbReference type="ChEBI" id="CHEBI:65315"/>
        <dbReference type="ChEBI" id="CHEBI:74443"/>
    </reaction>
</comment>
<keyword evidence="4 12" id="KW-0285">Flavoprotein</keyword>
<evidence type="ECO:0000256" key="1">
    <source>
        <dbReference type="ARBA" id="ARBA00001917"/>
    </source>
</evidence>
<feature type="binding site" evidence="14">
    <location>
        <position position="186"/>
    </location>
    <ligand>
        <name>FMN</name>
        <dbReference type="ChEBI" id="CHEBI:58210"/>
    </ligand>
</feature>
<gene>
    <name evidence="16" type="ORF">C8N35_105259</name>
</gene>
<reference evidence="16 17" key="1">
    <citation type="submission" date="2018-04" db="EMBL/GenBank/DDBJ databases">
        <title>Genomic Encyclopedia of Archaeal and Bacterial Type Strains, Phase II (KMG-II): from individual species to whole genera.</title>
        <authorList>
            <person name="Goeker M."/>
        </authorList>
    </citation>
    <scope>NUCLEOTIDE SEQUENCE [LARGE SCALE GENOMIC DNA]</scope>
    <source>
        <strain evidence="16 17">DSM 23382</strain>
    </source>
</reference>
<feature type="binding site" evidence="14">
    <location>
        <begin position="271"/>
        <end position="272"/>
    </location>
    <ligand>
        <name>FMN</name>
        <dbReference type="ChEBI" id="CHEBI:58210"/>
    </ligand>
</feature>
<evidence type="ECO:0000313" key="16">
    <source>
        <dbReference type="EMBL" id="PTW60255.1"/>
    </source>
</evidence>
<dbReference type="Proteomes" id="UP000244081">
    <property type="component" value="Unassembled WGS sequence"/>
</dbReference>
<evidence type="ECO:0000256" key="5">
    <source>
        <dbReference type="ARBA" id="ARBA00022643"/>
    </source>
</evidence>
<dbReference type="InterPro" id="IPR024036">
    <property type="entry name" value="tRNA-dHydroUridine_Synthase_C"/>
</dbReference>
<comment type="caution">
    <text evidence="16">The sequence shown here is derived from an EMBL/GenBank/DDBJ whole genome shotgun (WGS) entry which is preliminary data.</text>
</comment>
<protein>
    <recommendedName>
        <fullName evidence="12">tRNA-dihydrouridine synthase</fullName>
        <ecNumber evidence="12">1.3.1.-</ecNumber>
    </recommendedName>
</protein>
<evidence type="ECO:0000256" key="9">
    <source>
        <dbReference type="ARBA" id="ARBA00023002"/>
    </source>
</evidence>
<accession>A0A2T5V917</accession>
<dbReference type="AlphaFoldDB" id="A0A2T5V917"/>
<keyword evidence="6 12" id="KW-0819">tRNA processing</keyword>
<evidence type="ECO:0000256" key="12">
    <source>
        <dbReference type="PIRNR" id="PIRNR006621"/>
    </source>
</evidence>
<evidence type="ECO:0000256" key="4">
    <source>
        <dbReference type="ARBA" id="ARBA00022630"/>
    </source>
</evidence>
<evidence type="ECO:0000256" key="11">
    <source>
        <dbReference type="ARBA" id="ARBA00048802"/>
    </source>
</evidence>
<dbReference type="Gene3D" id="1.10.1200.80">
    <property type="entry name" value="Putative flavin oxidoreducatase, domain 2"/>
    <property type="match status" value="1"/>
</dbReference>
<comment type="catalytic activity">
    <reaction evidence="11">
        <text>a 5,6-dihydrouridine in tRNA + NAD(+) = a uridine in tRNA + NADH + H(+)</text>
        <dbReference type="Rhea" id="RHEA:54452"/>
        <dbReference type="Rhea" id="RHEA-COMP:13339"/>
        <dbReference type="Rhea" id="RHEA-COMP:13887"/>
        <dbReference type="ChEBI" id="CHEBI:15378"/>
        <dbReference type="ChEBI" id="CHEBI:57540"/>
        <dbReference type="ChEBI" id="CHEBI:57945"/>
        <dbReference type="ChEBI" id="CHEBI:65315"/>
        <dbReference type="ChEBI" id="CHEBI:74443"/>
    </reaction>
</comment>
<dbReference type="PANTHER" id="PTHR45846">
    <property type="entry name" value="TRNA-DIHYDROURIDINE(47) SYNTHASE [NAD(P)(+)]-LIKE"/>
    <property type="match status" value="1"/>
</dbReference>
<dbReference type="PROSITE" id="PS01136">
    <property type="entry name" value="UPF0034"/>
    <property type="match status" value="1"/>
</dbReference>
<dbReference type="EMBL" id="QAYG01000005">
    <property type="protein sequence ID" value="PTW60255.1"/>
    <property type="molecule type" value="Genomic_DNA"/>
</dbReference>
<evidence type="ECO:0000256" key="13">
    <source>
        <dbReference type="PIRSR" id="PIRSR006621-1"/>
    </source>
</evidence>
<dbReference type="OrthoDB" id="9764501at2"/>
<comment type="cofactor">
    <cofactor evidence="1 12 14">
        <name>FMN</name>
        <dbReference type="ChEBI" id="CHEBI:58210"/>
    </cofactor>
</comment>
<evidence type="ECO:0000313" key="17">
    <source>
        <dbReference type="Proteomes" id="UP000244081"/>
    </source>
</evidence>
<dbReference type="SUPFAM" id="SSF51395">
    <property type="entry name" value="FMN-linked oxidoreductases"/>
    <property type="match status" value="1"/>
</dbReference>
<name>A0A2T5V917_9HYPH</name>
<organism evidence="16 17">
    <name type="scientific">Breoghania corrubedonensis</name>
    <dbReference type="NCBI Taxonomy" id="665038"/>
    <lineage>
        <taxon>Bacteria</taxon>
        <taxon>Pseudomonadati</taxon>
        <taxon>Pseudomonadota</taxon>
        <taxon>Alphaproteobacteria</taxon>
        <taxon>Hyphomicrobiales</taxon>
        <taxon>Stappiaceae</taxon>
        <taxon>Breoghania</taxon>
    </lineage>
</organism>
<dbReference type="NCBIfam" id="TIGR00737">
    <property type="entry name" value="nifR3_yhdG"/>
    <property type="match status" value="1"/>
</dbReference>
<evidence type="ECO:0000256" key="6">
    <source>
        <dbReference type="ARBA" id="ARBA00022694"/>
    </source>
</evidence>
<feature type="binding site" evidence="14">
    <location>
        <position position="117"/>
    </location>
    <ligand>
        <name>FMN</name>
        <dbReference type="ChEBI" id="CHEBI:58210"/>
    </ligand>
</feature>
<dbReference type="InterPro" id="IPR035587">
    <property type="entry name" value="DUS-like_FMN-bd"/>
</dbReference>
<evidence type="ECO:0000256" key="7">
    <source>
        <dbReference type="ARBA" id="ARBA00022857"/>
    </source>
</evidence>
<comment type="function">
    <text evidence="2 12">Catalyzes the synthesis of 5,6-dihydrouridine (D), a modified base found in the D-loop of most tRNAs, via the reduction of the C5-C6 double bond in target uridines.</text>
</comment>
<dbReference type="EC" id="1.3.1.-" evidence="12"/>
<dbReference type="GO" id="GO:0017150">
    <property type="term" value="F:tRNA dihydrouridine synthase activity"/>
    <property type="evidence" value="ECO:0007669"/>
    <property type="project" value="InterPro"/>
</dbReference>
<keyword evidence="14" id="KW-0547">Nucleotide-binding</keyword>
<dbReference type="PIRSF" id="PIRSF006621">
    <property type="entry name" value="Dus"/>
    <property type="match status" value="1"/>
</dbReference>
<sequence>MELGYSPAGSFISDNQSAAVATRLDSPCAEGAAGACSAPRAHTGEGAPLVVGGVSLRNRCFLAPMSGVSDLPFRRIAARYGAGLVVSEMVASDALVGGDGETVLRSVGEGIFPHVVQLAGREARWMAEGARMAEAAGADIIDINMGCPAKRVTTGYSGSALMRDLDHAMTLVEATVSAASVPVTLKMRLGWDEKTINAAELARRAEDAGIALVTVHGRTRCQFYKGQADWDAIRAVRDAVSIPLVANGDCGSADDAREMMRRSGADAVMVGRASYGRPWLAGQIGAELNGEDVPEQPRGVALADLVTGHYEALLEHYGVHIGLRAARKHLGWYLDAAGIECPGANRRILMTAEDPAVVLRLVEEIFRDGDVRSAA</sequence>
<keyword evidence="9 12" id="KW-0560">Oxidoreductase</keyword>
<feature type="domain" description="DUS-like FMN-binding" evidence="15">
    <location>
        <begin position="62"/>
        <end position="362"/>
    </location>
</feature>
<keyword evidence="8" id="KW-0694">RNA-binding</keyword>
<dbReference type="Gene3D" id="3.20.20.70">
    <property type="entry name" value="Aldolase class I"/>
    <property type="match status" value="1"/>
</dbReference>
<keyword evidence="5 12" id="KW-0288">FMN</keyword>
<dbReference type="PANTHER" id="PTHR45846:SF1">
    <property type="entry name" value="TRNA-DIHYDROURIDINE(47) SYNTHASE [NAD(P)(+)]-LIKE"/>
    <property type="match status" value="1"/>
</dbReference>
<dbReference type="CDD" id="cd02801">
    <property type="entry name" value="DUS_like_FMN"/>
    <property type="match status" value="1"/>
</dbReference>
<evidence type="ECO:0000256" key="8">
    <source>
        <dbReference type="ARBA" id="ARBA00022884"/>
    </source>
</evidence>
<proteinExistence type="inferred from homology"/>
<dbReference type="InterPro" id="IPR018517">
    <property type="entry name" value="tRNA_hU_synthase_CS"/>
</dbReference>
<dbReference type="GO" id="GO:0050660">
    <property type="term" value="F:flavin adenine dinucleotide binding"/>
    <property type="evidence" value="ECO:0007669"/>
    <property type="project" value="InterPro"/>
</dbReference>